<gene>
    <name evidence="1" type="ORF">UJA718_LOCUS49632</name>
</gene>
<comment type="caution">
    <text evidence="1">The sequence shown here is derived from an EMBL/GenBank/DDBJ whole genome shotgun (WGS) entry which is preliminary data.</text>
</comment>
<protein>
    <submittedName>
        <fullName evidence="1">Uncharacterized protein</fullName>
    </submittedName>
</protein>
<dbReference type="AlphaFoldDB" id="A0A822A047"/>
<feature type="non-terminal residue" evidence="1">
    <location>
        <position position="42"/>
    </location>
</feature>
<proteinExistence type="predicted"/>
<evidence type="ECO:0000313" key="2">
    <source>
        <dbReference type="Proteomes" id="UP000663873"/>
    </source>
</evidence>
<sequence length="42" mass="4896">MIPDVDESIQFFKDQLLRMLEEYMASLPQSYLVELDGNMSPT</sequence>
<keyword evidence="2" id="KW-1185">Reference proteome</keyword>
<dbReference type="Proteomes" id="UP000663873">
    <property type="component" value="Unassembled WGS sequence"/>
</dbReference>
<dbReference type="EMBL" id="CAJOBP010105328">
    <property type="protein sequence ID" value="CAF4987527.1"/>
    <property type="molecule type" value="Genomic_DNA"/>
</dbReference>
<reference evidence="1" key="1">
    <citation type="submission" date="2021-02" db="EMBL/GenBank/DDBJ databases">
        <authorList>
            <person name="Nowell W R."/>
        </authorList>
    </citation>
    <scope>NUCLEOTIDE SEQUENCE</scope>
</reference>
<organism evidence="1 2">
    <name type="scientific">Rotaria socialis</name>
    <dbReference type="NCBI Taxonomy" id="392032"/>
    <lineage>
        <taxon>Eukaryota</taxon>
        <taxon>Metazoa</taxon>
        <taxon>Spiralia</taxon>
        <taxon>Gnathifera</taxon>
        <taxon>Rotifera</taxon>
        <taxon>Eurotatoria</taxon>
        <taxon>Bdelloidea</taxon>
        <taxon>Philodinida</taxon>
        <taxon>Philodinidae</taxon>
        <taxon>Rotaria</taxon>
    </lineage>
</organism>
<evidence type="ECO:0000313" key="1">
    <source>
        <dbReference type="EMBL" id="CAF4987527.1"/>
    </source>
</evidence>
<name>A0A822A047_9BILA</name>
<accession>A0A822A047</accession>